<reference evidence="1" key="1">
    <citation type="journal article" date="2020" name="Stud. Mycol.">
        <title>101 Dothideomycetes genomes: a test case for predicting lifestyles and emergence of pathogens.</title>
        <authorList>
            <person name="Haridas S."/>
            <person name="Albert R."/>
            <person name="Binder M."/>
            <person name="Bloem J."/>
            <person name="Labutti K."/>
            <person name="Salamov A."/>
            <person name="Andreopoulos B."/>
            <person name="Baker S."/>
            <person name="Barry K."/>
            <person name="Bills G."/>
            <person name="Bluhm B."/>
            <person name="Cannon C."/>
            <person name="Castanera R."/>
            <person name="Culley D."/>
            <person name="Daum C."/>
            <person name="Ezra D."/>
            <person name="Gonzalez J."/>
            <person name="Henrissat B."/>
            <person name="Kuo A."/>
            <person name="Liang C."/>
            <person name="Lipzen A."/>
            <person name="Lutzoni F."/>
            <person name="Magnuson J."/>
            <person name="Mondo S."/>
            <person name="Nolan M."/>
            <person name="Ohm R."/>
            <person name="Pangilinan J."/>
            <person name="Park H.-J."/>
            <person name="Ramirez L."/>
            <person name="Alfaro M."/>
            <person name="Sun H."/>
            <person name="Tritt A."/>
            <person name="Yoshinaga Y."/>
            <person name="Zwiers L.-H."/>
            <person name="Turgeon B."/>
            <person name="Goodwin S."/>
            <person name="Spatafora J."/>
            <person name="Crous P."/>
            <person name="Grigoriev I."/>
        </authorList>
    </citation>
    <scope>NUCLEOTIDE SEQUENCE</scope>
    <source>
        <strain evidence="1">CBS 113818</strain>
    </source>
</reference>
<dbReference type="Proteomes" id="UP000799424">
    <property type="component" value="Unassembled WGS sequence"/>
</dbReference>
<evidence type="ECO:0000313" key="2">
    <source>
        <dbReference type="Proteomes" id="UP000799424"/>
    </source>
</evidence>
<dbReference type="EMBL" id="MU006219">
    <property type="protein sequence ID" value="KAF2830464.1"/>
    <property type="molecule type" value="Genomic_DNA"/>
</dbReference>
<sequence length="152" mass="16908">MSENQTVCEKCASLSWAQITSEGGQIYHNNWMKLEISAKHGCRLCAFFQSARADAKSCPKLYSGTHGPIVLRVHTAYSALFMHVAGDAGMASYYLFLKSGVHPLDSLDHLQSNEKQIYQTISQKVTCRTGSYSQIVRRRQPLPGLKHGSMNV</sequence>
<keyword evidence="2" id="KW-1185">Reference proteome</keyword>
<evidence type="ECO:0000313" key="1">
    <source>
        <dbReference type="EMBL" id="KAF2830464.1"/>
    </source>
</evidence>
<name>A0A6A7AC72_9PLEO</name>
<gene>
    <name evidence="1" type="ORF">CC86DRAFT_161812</name>
</gene>
<dbReference type="AlphaFoldDB" id="A0A6A7AC72"/>
<accession>A0A6A7AC72</accession>
<proteinExistence type="predicted"/>
<protein>
    <submittedName>
        <fullName evidence="1">Uncharacterized protein</fullName>
    </submittedName>
</protein>
<organism evidence="1 2">
    <name type="scientific">Ophiobolus disseminans</name>
    <dbReference type="NCBI Taxonomy" id="1469910"/>
    <lineage>
        <taxon>Eukaryota</taxon>
        <taxon>Fungi</taxon>
        <taxon>Dikarya</taxon>
        <taxon>Ascomycota</taxon>
        <taxon>Pezizomycotina</taxon>
        <taxon>Dothideomycetes</taxon>
        <taxon>Pleosporomycetidae</taxon>
        <taxon>Pleosporales</taxon>
        <taxon>Pleosporineae</taxon>
        <taxon>Phaeosphaeriaceae</taxon>
        <taxon>Ophiobolus</taxon>
    </lineage>
</organism>